<protein>
    <recommendedName>
        <fullName evidence="3">Transposase</fullName>
    </recommendedName>
</protein>
<dbReference type="AlphaFoldDB" id="A0A2A6LM33"/>
<organism evidence="1 2">
    <name type="scientific">Rhizobium fredii</name>
    <name type="common">Sinorhizobium fredii</name>
    <dbReference type="NCBI Taxonomy" id="380"/>
    <lineage>
        <taxon>Bacteria</taxon>
        <taxon>Pseudomonadati</taxon>
        <taxon>Pseudomonadota</taxon>
        <taxon>Alphaproteobacteria</taxon>
        <taxon>Hyphomicrobiales</taxon>
        <taxon>Rhizobiaceae</taxon>
        <taxon>Sinorhizobium/Ensifer group</taxon>
        <taxon>Sinorhizobium</taxon>
    </lineage>
</organism>
<sequence length="48" mass="5296">MSYLTGALTKIVNGHPNSQVDDLLPWVRISGDREHGFHRIVSTDFAGS</sequence>
<dbReference type="EMBL" id="NWTC01000069">
    <property type="protein sequence ID" value="PDT43743.1"/>
    <property type="molecule type" value="Genomic_DNA"/>
</dbReference>
<dbReference type="Proteomes" id="UP000220353">
    <property type="component" value="Unassembled WGS sequence"/>
</dbReference>
<reference evidence="1 2" key="1">
    <citation type="submission" date="2017-09" db="EMBL/GenBank/DDBJ databases">
        <title>Comparative genomics of rhizobia isolated from Phaseolus vulgaris in China.</title>
        <authorList>
            <person name="Tong W."/>
        </authorList>
    </citation>
    <scope>NUCLEOTIDE SEQUENCE [LARGE SCALE GENOMIC DNA]</scope>
    <source>
        <strain evidence="1 2">PCH1</strain>
    </source>
</reference>
<accession>A0A2A6LM33</accession>
<evidence type="ECO:0000313" key="2">
    <source>
        <dbReference type="Proteomes" id="UP000220353"/>
    </source>
</evidence>
<comment type="caution">
    <text evidence="1">The sequence shown here is derived from an EMBL/GenBank/DDBJ whole genome shotgun (WGS) entry which is preliminary data.</text>
</comment>
<proteinExistence type="predicted"/>
<evidence type="ECO:0000313" key="1">
    <source>
        <dbReference type="EMBL" id="PDT43743.1"/>
    </source>
</evidence>
<name>A0A2A6LM33_RHIFR</name>
<evidence type="ECO:0008006" key="3">
    <source>
        <dbReference type="Google" id="ProtNLM"/>
    </source>
</evidence>
<gene>
    <name evidence="1" type="ORF">CO661_33325</name>
</gene>